<gene>
    <name evidence="2" type="ORF">TGAM01_v210657</name>
</gene>
<reference evidence="2 3" key="1">
    <citation type="journal article" date="2016" name="Genome Announc.">
        <title>Draft Whole-Genome Sequence of Trichoderma gamsii T6085, a Promising Biocontrol Agent of Fusarium Head Blight on Wheat.</title>
        <authorList>
            <person name="Baroncelli R."/>
            <person name="Zapparata A."/>
            <person name="Piaggeschi G."/>
            <person name="Sarrocco S."/>
            <person name="Vannacci G."/>
        </authorList>
    </citation>
    <scope>NUCLEOTIDE SEQUENCE [LARGE SCALE GENOMIC DNA]</scope>
    <source>
        <strain evidence="2 3">T6085</strain>
    </source>
</reference>
<feature type="compositionally biased region" description="Polar residues" evidence="1">
    <location>
        <begin position="42"/>
        <end position="61"/>
    </location>
</feature>
<feature type="region of interest" description="Disordered" evidence="1">
    <location>
        <begin position="130"/>
        <end position="176"/>
    </location>
</feature>
<accession>A0A2P4Z865</accession>
<comment type="caution">
    <text evidence="2">The sequence shown here is derived from an EMBL/GenBank/DDBJ whole genome shotgun (WGS) entry which is preliminary data.</text>
</comment>
<dbReference type="AlphaFoldDB" id="A0A2P4Z865"/>
<protein>
    <submittedName>
        <fullName evidence="2">Uncharacterized protein</fullName>
    </submittedName>
</protein>
<dbReference type="RefSeq" id="XP_018656613.1">
    <property type="nucleotide sequence ID" value="XM_018810180.1"/>
</dbReference>
<feature type="compositionally biased region" description="Basic residues" evidence="1">
    <location>
        <begin position="70"/>
        <end position="81"/>
    </location>
</feature>
<dbReference type="EMBL" id="JPDN02000068">
    <property type="protein sequence ID" value="PON20487.1"/>
    <property type="molecule type" value="Genomic_DNA"/>
</dbReference>
<proteinExistence type="predicted"/>
<evidence type="ECO:0000313" key="2">
    <source>
        <dbReference type="EMBL" id="PON20487.1"/>
    </source>
</evidence>
<dbReference type="GeneID" id="29990263"/>
<keyword evidence="3" id="KW-1185">Reference proteome</keyword>
<sequence>MMLWPRGVPASTEPEESRLELRTKARGANDGAGLARCKWTAQHGTATQRQLKAATSSNKHQQPAKEATQRGKKSKRQKTRRSDHATGSGNRDAFRNSTARCRPPDWPSPPAAPAGAAPSRCSCAAETADLQPKQTLSSPAIPRCHPPKPPPKGPPRPRWCSRPRHPPITAAGRAGSPRAHCGFLGLKYGCRRLDLRARGDEEEEKGKLQNRAKARERMLALAFASGEEPRRAGAAHLLAASSPMPCCALLVPALLYDLQPAQHERVESDCRRRLNATPPQTQMRCAVLAAGR</sequence>
<evidence type="ECO:0000256" key="1">
    <source>
        <dbReference type="SAM" id="MobiDB-lite"/>
    </source>
</evidence>
<organism evidence="2 3">
    <name type="scientific">Trichoderma gamsii</name>
    <dbReference type="NCBI Taxonomy" id="398673"/>
    <lineage>
        <taxon>Eukaryota</taxon>
        <taxon>Fungi</taxon>
        <taxon>Dikarya</taxon>
        <taxon>Ascomycota</taxon>
        <taxon>Pezizomycotina</taxon>
        <taxon>Sordariomycetes</taxon>
        <taxon>Hypocreomycetidae</taxon>
        <taxon>Hypocreales</taxon>
        <taxon>Hypocreaceae</taxon>
        <taxon>Trichoderma</taxon>
    </lineage>
</organism>
<feature type="compositionally biased region" description="Pro residues" evidence="1">
    <location>
        <begin position="147"/>
        <end position="157"/>
    </location>
</feature>
<evidence type="ECO:0000313" key="3">
    <source>
        <dbReference type="Proteomes" id="UP000054821"/>
    </source>
</evidence>
<feature type="region of interest" description="Disordered" evidence="1">
    <location>
        <begin position="1"/>
        <end position="118"/>
    </location>
</feature>
<name>A0A2P4Z865_9HYPO</name>
<dbReference type="Proteomes" id="UP000054821">
    <property type="component" value="Unassembled WGS sequence"/>
</dbReference>